<gene>
    <name evidence="9" type="ORF">BSTOLATCC_MIC23975</name>
</gene>
<evidence type="ECO:0000256" key="6">
    <source>
        <dbReference type="ARBA" id="ARBA00023157"/>
    </source>
</evidence>
<keyword evidence="3" id="KW-0479">Metal-binding</keyword>
<dbReference type="Gene3D" id="1.10.575.10">
    <property type="entry name" value="P1 Nuclease"/>
    <property type="match status" value="1"/>
</dbReference>
<organism evidence="9 10">
    <name type="scientific">Blepharisma stoltei</name>
    <dbReference type="NCBI Taxonomy" id="1481888"/>
    <lineage>
        <taxon>Eukaryota</taxon>
        <taxon>Sar</taxon>
        <taxon>Alveolata</taxon>
        <taxon>Ciliophora</taxon>
        <taxon>Postciliodesmatophora</taxon>
        <taxon>Heterotrichea</taxon>
        <taxon>Heterotrichida</taxon>
        <taxon>Blepharismidae</taxon>
        <taxon>Blepharisma</taxon>
    </lineage>
</organism>
<evidence type="ECO:0000256" key="1">
    <source>
        <dbReference type="ARBA" id="ARBA00009547"/>
    </source>
</evidence>
<name>A0AAU9J0E0_9CILI</name>
<dbReference type="PANTHER" id="PTHR33146">
    <property type="entry name" value="ENDONUCLEASE 4"/>
    <property type="match status" value="1"/>
</dbReference>
<evidence type="ECO:0000256" key="2">
    <source>
        <dbReference type="ARBA" id="ARBA00022722"/>
    </source>
</evidence>
<feature type="chain" id="PRO_5043471116" description="Aspergillus nuclease S(1)" evidence="8">
    <location>
        <begin position="16"/>
        <end position="292"/>
    </location>
</feature>
<evidence type="ECO:0000256" key="5">
    <source>
        <dbReference type="ARBA" id="ARBA00022801"/>
    </source>
</evidence>
<dbReference type="AlphaFoldDB" id="A0AAU9J0E0"/>
<reference evidence="9" key="1">
    <citation type="submission" date="2021-09" db="EMBL/GenBank/DDBJ databases">
        <authorList>
            <consortium name="AG Swart"/>
            <person name="Singh M."/>
            <person name="Singh A."/>
            <person name="Seah K."/>
            <person name="Emmerich C."/>
        </authorList>
    </citation>
    <scope>NUCLEOTIDE SEQUENCE</scope>
    <source>
        <strain evidence="9">ATCC30299</strain>
    </source>
</reference>
<evidence type="ECO:0008006" key="11">
    <source>
        <dbReference type="Google" id="ProtNLM"/>
    </source>
</evidence>
<keyword evidence="2" id="KW-0540">Nuclease</keyword>
<dbReference type="GO" id="GO:0046872">
    <property type="term" value="F:metal ion binding"/>
    <property type="evidence" value="ECO:0007669"/>
    <property type="project" value="UniProtKB-KW"/>
</dbReference>
<keyword evidence="10" id="KW-1185">Reference proteome</keyword>
<evidence type="ECO:0000256" key="8">
    <source>
        <dbReference type="SAM" id="SignalP"/>
    </source>
</evidence>
<dbReference type="InterPro" id="IPR008947">
    <property type="entry name" value="PLipase_C/P1_nuclease_dom_sf"/>
</dbReference>
<dbReference type="GO" id="GO:0006308">
    <property type="term" value="P:DNA catabolic process"/>
    <property type="evidence" value="ECO:0007669"/>
    <property type="project" value="InterPro"/>
</dbReference>
<dbReference type="PANTHER" id="PTHR33146:SF10">
    <property type="entry name" value="STRAND-SPECIFIC NUCLEASE, PUTATIVE-RELATED"/>
    <property type="match status" value="1"/>
</dbReference>
<feature type="signal peptide" evidence="8">
    <location>
        <begin position="1"/>
        <end position="15"/>
    </location>
</feature>
<dbReference type="CDD" id="cd11010">
    <property type="entry name" value="S1-P1_nuclease"/>
    <property type="match status" value="1"/>
</dbReference>
<evidence type="ECO:0000256" key="3">
    <source>
        <dbReference type="ARBA" id="ARBA00022723"/>
    </source>
</evidence>
<dbReference type="Pfam" id="PF02265">
    <property type="entry name" value="S1-P1_nuclease"/>
    <property type="match status" value="1"/>
</dbReference>
<dbReference type="GO" id="GO:0004519">
    <property type="term" value="F:endonuclease activity"/>
    <property type="evidence" value="ECO:0007669"/>
    <property type="project" value="UniProtKB-KW"/>
</dbReference>
<accession>A0AAU9J0E0</accession>
<dbReference type="Proteomes" id="UP001162131">
    <property type="component" value="Unassembled WGS sequence"/>
</dbReference>
<evidence type="ECO:0000256" key="4">
    <source>
        <dbReference type="ARBA" id="ARBA00022759"/>
    </source>
</evidence>
<sequence>MKSLVIVCLLEVVFGWWSTGHMLVAQIAQNVLQQENPEVLSIANQILSPLYGPLTHGISSSFVESAVWCDDIKSYNFDVYNNWHFIDKPYNYDGFANATTSGEDILFALSNSIWTLQSQNYSVAILETSIALRYVLHFMGDYHQPLHVTNFWSRNFTQGDEGGNLFPITFDNQINELHALWDSCMGVWADDLPRPLNSDGWYNLNMWAEWCTGNNTKQDLASELAIKELSLWQYDTYRIAIDYAYYGIKPNEKPSEEYLKRGWKIVLKQLALGGYRLANLLISLFGQTSALS</sequence>
<dbReference type="SUPFAM" id="SSF48537">
    <property type="entry name" value="Phospholipase C/P1 nuclease"/>
    <property type="match status" value="1"/>
</dbReference>
<comment type="similarity">
    <text evidence="1">Belongs to the nuclease type I family.</text>
</comment>
<dbReference type="GO" id="GO:0003676">
    <property type="term" value="F:nucleic acid binding"/>
    <property type="evidence" value="ECO:0007669"/>
    <property type="project" value="InterPro"/>
</dbReference>
<evidence type="ECO:0000256" key="7">
    <source>
        <dbReference type="ARBA" id="ARBA00023180"/>
    </source>
</evidence>
<evidence type="ECO:0000313" key="10">
    <source>
        <dbReference type="Proteomes" id="UP001162131"/>
    </source>
</evidence>
<keyword evidence="4" id="KW-0255">Endonuclease</keyword>
<evidence type="ECO:0000313" key="9">
    <source>
        <dbReference type="EMBL" id="CAG9319418.1"/>
    </source>
</evidence>
<keyword evidence="5" id="KW-0378">Hydrolase</keyword>
<dbReference type="EMBL" id="CAJZBQ010000023">
    <property type="protein sequence ID" value="CAG9319418.1"/>
    <property type="molecule type" value="Genomic_DNA"/>
</dbReference>
<keyword evidence="8" id="KW-0732">Signal</keyword>
<keyword evidence="7" id="KW-0325">Glycoprotein</keyword>
<protein>
    <recommendedName>
        <fullName evidence="11">Aspergillus nuclease S(1)</fullName>
    </recommendedName>
</protein>
<comment type="caution">
    <text evidence="9">The sequence shown here is derived from an EMBL/GenBank/DDBJ whole genome shotgun (WGS) entry which is preliminary data.</text>
</comment>
<keyword evidence="6" id="KW-1015">Disulfide bond</keyword>
<dbReference type="GO" id="GO:0016788">
    <property type="term" value="F:hydrolase activity, acting on ester bonds"/>
    <property type="evidence" value="ECO:0007669"/>
    <property type="project" value="InterPro"/>
</dbReference>
<dbReference type="InterPro" id="IPR003154">
    <property type="entry name" value="S1/P1nuclease"/>
</dbReference>
<proteinExistence type="inferred from homology"/>